<comment type="caution">
    <text evidence="2">The sequence shown here is derived from an EMBL/GenBank/DDBJ whole genome shotgun (WGS) entry which is preliminary data.</text>
</comment>
<keyword evidence="1" id="KW-0812">Transmembrane</keyword>
<name>A0A1Y1ZIS2_9PLEO</name>
<dbReference type="AlphaFoldDB" id="A0A1Y1ZIS2"/>
<sequence length="156" mass="17687">MYQTYVTGGGLSYLILGHWRLFSYFNVALQHGVERAGLPGLAGVIFATVGYLLSNYLEEFALCLVNLAPLVFAKSLFFFRACLFEHLFGSVLGIWDGVYRIGSDWEWMCWPIFHSILFNSRIIVIIIASEKPIEDRFMYTHTSGWNCSLGIGDRIG</sequence>
<accession>A0A1Y1ZIS2</accession>
<dbReference type="EMBL" id="MCFA01000076">
    <property type="protein sequence ID" value="ORY10160.1"/>
    <property type="molecule type" value="Genomic_DNA"/>
</dbReference>
<keyword evidence="1" id="KW-0472">Membrane</keyword>
<feature type="transmembrane region" description="Helical" evidence="1">
    <location>
        <begin position="107"/>
        <end position="128"/>
    </location>
</feature>
<organism evidence="2 3">
    <name type="scientific">Clohesyomyces aquaticus</name>
    <dbReference type="NCBI Taxonomy" id="1231657"/>
    <lineage>
        <taxon>Eukaryota</taxon>
        <taxon>Fungi</taxon>
        <taxon>Dikarya</taxon>
        <taxon>Ascomycota</taxon>
        <taxon>Pezizomycotina</taxon>
        <taxon>Dothideomycetes</taxon>
        <taxon>Pleosporomycetidae</taxon>
        <taxon>Pleosporales</taxon>
        <taxon>Lindgomycetaceae</taxon>
        <taxon>Clohesyomyces</taxon>
    </lineage>
</organism>
<protein>
    <submittedName>
        <fullName evidence="2">Uncharacterized protein</fullName>
    </submittedName>
</protein>
<dbReference type="Proteomes" id="UP000193144">
    <property type="component" value="Unassembled WGS sequence"/>
</dbReference>
<evidence type="ECO:0000313" key="3">
    <source>
        <dbReference type="Proteomes" id="UP000193144"/>
    </source>
</evidence>
<evidence type="ECO:0000256" key="1">
    <source>
        <dbReference type="SAM" id="Phobius"/>
    </source>
</evidence>
<feature type="transmembrane region" description="Helical" evidence="1">
    <location>
        <begin position="36"/>
        <end position="57"/>
    </location>
</feature>
<keyword evidence="3" id="KW-1185">Reference proteome</keyword>
<proteinExistence type="predicted"/>
<gene>
    <name evidence="2" type="ORF">BCR34DRAFT_354937</name>
</gene>
<keyword evidence="1" id="KW-1133">Transmembrane helix</keyword>
<reference evidence="2 3" key="1">
    <citation type="submission" date="2016-07" db="EMBL/GenBank/DDBJ databases">
        <title>Pervasive Adenine N6-methylation of Active Genes in Fungi.</title>
        <authorList>
            <consortium name="DOE Joint Genome Institute"/>
            <person name="Mondo S.J."/>
            <person name="Dannebaum R.O."/>
            <person name="Kuo R.C."/>
            <person name="Labutti K."/>
            <person name="Haridas S."/>
            <person name="Kuo A."/>
            <person name="Salamov A."/>
            <person name="Ahrendt S.R."/>
            <person name="Lipzen A."/>
            <person name="Sullivan W."/>
            <person name="Andreopoulos W.B."/>
            <person name="Clum A."/>
            <person name="Lindquist E."/>
            <person name="Daum C."/>
            <person name="Ramamoorthy G.K."/>
            <person name="Gryganskyi A."/>
            <person name="Culley D."/>
            <person name="Magnuson J.K."/>
            <person name="James T.Y."/>
            <person name="O'Malley M.A."/>
            <person name="Stajich J.E."/>
            <person name="Spatafora J.W."/>
            <person name="Visel A."/>
            <person name="Grigoriev I.V."/>
        </authorList>
    </citation>
    <scope>NUCLEOTIDE SEQUENCE [LARGE SCALE GENOMIC DNA]</scope>
    <source>
        <strain evidence="2 3">CBS 115471</strain>
    </source>
</reference>
<evidence type="ECO:0000313" key="2">
    <source>
        <dbReference type="EMBL" id="ORY10160.1"/>
    </source>
</evidence>